<accession>A0ABT7P3I9</accession>
<dbReference type="RefSeq" id="WP_069953990.1">
    <property type="nucleotide sequence ID" value="NZ_CP012886.2"/>
</dbReference>
<reference evidence="3" key="1">
    <citation type="submission" date="2023-06" db="EMBL/GenBank/DDBJ databases">
        <title>Itaconate inhibition of nontuberculous mycobacteria.</title>
        <authorList>
            <person name="Spilker T."/>
        </authorList>
    </citation>
    <scope>NUCLEOTIDE SEQUENCE [LARGE SCALE GENOMIC DNA]</scope>
    <source>
        <strain evidence="3">FLAC1071</strain>
    </source>
</reference>
<proteinExistence type="predicted"/>
<comment type="caution">
    <text evidence="2">The sequence shown here is derived from an EMBL/GenBank/DDBJ whole genome shotgun (WGS) entry which is preliminary data.</text>
</comment>
<organism evidence="2 3">
    <name type="scientific">Mycobacterium intracellulare subsp. chimaera</name>
    <dbReference type="NCBI Taxonomy" id="222805"/>
    <lineage>
        <taxon>Bacteria</taxon>
        <taxon>Bacillati</taxon>
        <taxon>Actinomycetota</taxon>
        <taxon>Actinomycetes</taxon>
        <taxon>Mycobacteriales</taxon>
        <taxon>Mycobacteriaceae</taxon>
        <taxon>Mycobacterium</taxon>
        <taxon>Mycobacterium avium complex (MAC)</taxon>
    </lineage>
</organism>
<evidence type="ECO:0008006" key="4">
    <source>
        <dbReference type="Google" id="ProtNLM"/>
    </source>
</evidence>
<evidence type="ECO:0000313" key="2">
    <source>
        <dbReference type="EMBL" id="MDM3927860.1"/>
    </source>
</evidence>
<protein>
    <recommendedName>
        <fullName evidence="4">CRISPR type AFERR-associated protein Csf3</fullName>
    </recommendedName>
</protein>
<evidence type="ECO:0000313" key="3">
    <source>
        <dbReference type="Proteomes" id="UP001529272"/>
    </source>
</evidence>
<feature type="region of interest" description="Disordered" evidence="1">
    <location>
        <begin position="219"/>
        <end position="243"/>
    </location>
</feature>
<sequence>MSFRQLIVTAFTPHGVVLSRPWGPALDGLLASVLWHRMKWAARESGNWLTYDPDQPPQPIDLPLARCGDPDHDPDWHWMATFADLHPHHSGISQPDVRWRTSRTDRQRLQQLATTISSRTVSKHSGRYQDRTIPVTAHPATSLTWRAVGDPDVIRDLLADLRSIGKHRNSGQGRITTWDVTETPDVAEWFAGHEHEPGVLGRTVPPRCLRDATTGEIGAPGIGALRPPYHHHSSRTSIYQPAR</sequence>
<name>A0ABT7P3I9_MYCIT</name>
<gene>
    <name evidence="2" type="ORF">QRB35_17765</name>
</gene>
<keyword evidence="3" id="KW-1185">Reference proteome</keyword>
<dbReference type="Proteomes" id="UP001529272">
    <property type="component" value="Unassembled WGS sequence"/>
</dbReference>
<reference evidence="2 3" key="2">
    <citation type="submission" date="2023-06" db="EMBL/GenBank/DDBJ databases">
        <title>Itaconate inhibition of nontuberculous mycobacteria.</title>
        <authorList>
            <person name="Breen P."/>
            <person name="Zimbric M."/>
            <person name="Caverly L."/>
        </authorList>
    </citation>
    <scope>NUCLEOTIDE SEQUENCE [LARGE SCALE GENOMIC DNA]</scope>
    <source>
        <strain evidence="2 3">FLAC1071</strain>
    </source>
</reference>
<evidence type="ECO:0000256" key="1">
    <source>
        <dbReference type="SAM" id="MobiDB-lite"/>
    </source>
</evidence>
<dbReference type="EMBL" id="JASZZX010000016">
    <property type="protein sequence ID" value="MDM3927860.1"/>
    <property type="molecule type" value="Genomic_DNA"/>
</dbReference>